<dbReference type="GO" id="GO:0030246">
    <property type="term" value="F:carbohydrate binding"/>
    <property type="evidence" value="ECO:0007669"/>
    <property type="project" value="UniProtKB-ARBA"/>
</dbReference>
<keyword evidence="4" id="KW-1133">Transmembrane helix</keyword>
<gene>
    <name evidence="6" type="ORF">bsdtw1_00917</name>
</gene>
<dbReference type="Pfam" id="PF13407">
    <property type="entry name" value="Peripla_BP_4"/>
    <property type="match status" value="1"/>
</dbReference>
<feature type="transmembrane region" description="Helical" evidence="4">
    <location>
        <begin position="7"/>
        <end position="27"/>
    </location>
</feature>
<dbReference type="AlphaFoldDB" id="A0A6V8SEF9"/>
<sequence length="322" mass="35388">MKNLYNLRYIITILIFGIFTFILFGIFKEPANVKEQIKPEIVLICHVKSNPYWQYIKAGAEKAAKERNAVVKVEGPDYANVDEGLKLINMAYAAKVSGIITYVQEESKYNSVINNVVDNGIPLITIDSDAEKSKRLAYVGTDNIGAGTEGAKEMIRQIGTEGNIGIVIGGKDVTNQKERVQGFKDYINSNSKIDIVSVESSDSYLLEAELAAKKILTKNYNIKALFCTSALDGVGAAKAVSSLGLVGRVKIVAFDDLPETLQLIESGVISSTIVQRPYLMGYNAVNMIMDISQGKKVDKVNLTDVQVVDKNNINEYKKKQGE</sequence>
<dbReference type="InterPro" id="IPR025997">
    <property type="entry name" value="SBP_2_dom"/>
</dbReference>
<dbReference type="EMBL" id="BLZR01000001">
    <property type="protein sequence ID" value="GFP74855.1"/>
    <property type="molecule type" value="Genomic_DNA"/>
</dbReference>
<accession>A0A6V8SEF9</accession>
<evidence type="ECO:0000259" key="5">
    <source>
        <dbReference type="Pfam" id="PF13407"/>
    </source>
</evidence>
<dbReference type="PANTHER" id="PTHR46847:SF1">
    <property type="entry name" value="D-ALLOSE-BINDING PERIPLASMIC PROTEIN-RELATED"/>
    <property type="match status" value="1"/>
</dbReference>
<evidence type="ECO:0000313" key="6">
    <source>
        <dbReference type="EMBL" id="GFP74855.1"/>
    </source>
</evidence>
<evidence type="ECO:0000256" key="1">
    <source>
        <dbReference type="ARBA" id="ARBA00004196"/>
    </source>
</evidence>
<dbReference type="SUPFAM" id="SSF53822">
    <property type="entry name" value="Periplasmic binding protein-like I"/>
    <property type="match status" value="1"/>
</dbReference>
<dbReference type="RefSeq" id="WP_183276391.1">
    <property type="nucleotide sequence ID" value="NZ_BLZR01000001.1"/>
</dbReference>
<dbReference type="PANTHER" id="PTHR46847">
    <property type="entry name" value="D-ALLOSE-BINDING PERIPLASMIC PROTEIN-RELATED"/>
    <property type="match status" value="1"/>
</dbReference>
<evidence type="ECO:0000256" key="3">
    <source>
        <dbReference type="ARBA" id="ARBA00022729"/>
    </source>
</evidence>
<comment type="similarity">
    <text evidence="2">Belongs to the bacterial solute-binding protein 2 family.</text>
</comment>
<name>A0A6V8SEF9_9CLOT</name>
<dbReference type="CDD" id="cd06314">
    <property type="entry name" value="PBP1_tmGBP"/>
    <property type="match status" value="1"/>
</dbReference>
<comment type="subcellular location">
    <subcellularLocation>
        <location evidence="1">Cell envelope</location>
    </subcellularLocation>
</comment>
<keyword evidence="4" id="KW-0812">Transmembrane</keyword>
<evidence type="ECO:0000313" key="7">
    <source>
        <dbReference type="Proteomes" id="UP000580568"/>
    </source>
</evidence>
<keyword evidence="3" id="KW-0732">Signal</keyword>
<protein>
    <submittedName>
        <fullName evidence="6">D-allose-binding periplasmic protein</fullName>
    </submittedName>
</protein>
<reference evidence="6 7" key="1">
    <citation type="submission" date="2020-07" db="EMBL/GenBank/DDBJ databases">
        <title>A new beta-1,3-glucan-decomposing anaerobic bacterium isolated from anoxic soil subjected to biological soil disinfestation.</title>
        <authorList>
            <person name="Ueki A."/>
            <person name="Tonouchi A."/>
        </authorList>
    </citation>
    <scope>NUCLEOTIDE SEQUENCE [LARGE SCALE GENOMIC DNA]</scope>
    <source>
        <strain evidence="6 7">TW1</strain>
    </source>
</reference>
<proteinExistence type="inferred from homology"/>
<keyword evidence="7" id="KW-1185">Reference proteome</keyword>
<feature type="domain" description="Periplasmic binding protein" evidence="5">
    <location>
        <begin position="41"/>
        <end position="296"/>
    </location>
</feature>
<comment type="caution">
    <text evidence="6">The sequence shown here is derived from an EMBL/GenBank/DDBJ whole genome shotgun (WGS) entry which is preliminary data.</text>
</comment>
<evidence type="ECO:0000256" key="4">
    <source>
        <dbReference type="SAM" id="Phobius"/>
    </source>
</evidence>
<evidence type="ECO:0000256" key="2">
    <source>
        <dbReference type="ARBA" id="ARBA00007639"/>
    </source>
</evidence>
<dbReference type="GO" id="GO:0030313">
    <property type="term" value="C:cell envelope"/>
    <property type="evidence" value="ECO:0007669"/>
    <property type="project" value="UniProtKB-SubCell"/>
</dbReference>
<keyword evidence="4" id="KW-0472">Membrane</keyword>
<dbReference type="Proteomes" id="UP000580568">
    <property type="component" value="Unassembled WGS sequence"/>
</dbReference>
<dbReference type="InterPro" id="IPR028082">
    <property type="entry name" value="Peripla_BP_I"/>
</dbReference>
<organism evidence="6 7">
    <name type="scientific">Clostridium fungisolvens</name>
    <dbReference type="NCBI Taxonomy" id="1604897"/>
    <lineage>
        <taxon>Bacteria</taxon>
        <taxon>Bacillati</taxon>
        <taxon>Bacillota</taxon>
        <taxon>Clostridia</taxon>
        <taxon>Eubacteriales</taxon>
        <taxon>Clostridiaceae</taxon>
        <taxon>Clostridium</taxon>
    </lineage>
</organism>
<dbReference type="Gene3D" id="3.40.50.2300">
    <property type="match status" value="2"/>
</dbReference>